<dbReference type="EMBL" id="CAVLEF010000280">
    <property type="protein sequence ID" value="CAK1555936.1"/>
    <property type="molecule type" value="Genomic_DNA"/>
</dbReference>
<accession>A0AAV1K449</accession>
<sequence length="235" mass="26099">MIVLSNIFRGNHPQNQVSPEITAVPGKANCVRPVAQSSLRFKKRTTVGENLDNSLIDGLKKVKSEKCISNSVDTFLTHREGKEKVICSAKGLLETNLDDIFSDVQRDGWSQAKSLGASESIIRLSDAASKRESIVDSEEDTVSSECGDSEAREQRKCMGARRFGHLLRRVISRNVTSVNNARRGSTPCSFSYDRIVDTGVRATRNELRRSTFARLTAPATSFWANLQLVQHLPEF</sequence>
<dbReference type="AlphaFoldDB" id="A0AAV1K449"/>
<reference evidence="1 2" key="1">
    <citation type="submission" date="2023-11" db="EMBL/GenBank/DDBJ databases">
        <authorList>
            <person name="Okamura Y."/>
        </authorList>
    </citation>
    <scope>NUCLEOTIDE SEQUENCE [LARGE SCALE GENOMIC DNA]</scope>
</reference>
<keyword evidence="2" id="KW-1185">Reference proteome</keyword>
<proteinExistence type="predicted"/>
<dbReference type="Proteomes" id="UP001497472">
    <property type="component" value="Unassembled WGS sequence"/>
</dbReference>
<organism evidence="1 2">
    <name type="scientific">Leptosia nina</name>
    <dbReference type="NCBI Taxonomy" id="320188"/>
    <lineage>
        <taxon>Eukaryota</taxon>
        <taxon>Metazoa</taxon>
        <taxon>Ecdysozoa</taxon>
        <taxon>Arthropoda</taxon>
        <taxon>Hexapoda</taxon>
        <taxon>Insecta</taxon>
        <taxon>Pterygota</taxon>
        <taxon>Neoptera</taxon>
        <taxon>Endopterygota</taxon>
        <taxon>Lepidoptera</taxon>
        <taxon>Glossata</taxon>
        <taxon>Ditrysia</taxon>
        <taxon>Papilionoidea</taxon>
        <taxon>Pieridae</taxon>
        <taxon>Pierinae</taxon>
        <taxon>Leptosia</taxon>
    </lineage>
</organism>
<gene>
    <name evidence="1" type="ORF">LNINA_LOCUS14718</name>
</gene>
<evidence type="ECO:0000313" key="1">
    <source>
        <dbReference type="EMBL" id="CAK1555936.1"/>
    </source>
</evidence>
<protein>
    <submittedName>
        <fullName evidence="1">Uncharacterized protein</fullName>
    </submittedName>
</protein>
<comment type="caution">
    <text evidence="1">The sequence shown here is derived from an EMBL/GenBank/DDBJ whole genome shotgun (WGS) entry which is preliminary data.</text>
</comment>
<evidence type="ECO:0000313" key="2">
    <source>
        <dbReference type="Proteomes" id="UP001497472"/>
    </source>
</evidence>
<name>A0AAV1K449_9NEOP</name>